<accession>A0A699ZKI1</accession>
<dbReference type="AlphaFoldDB" id="A0A699ZKI1"/>
<sequence length="160" mass="17716">MPWPEATLCLLCAWAADHQSEQATLSLSYHRPPACTGIWCNRYHSVALLAAALGIHVIQVQKEACKQLPGPMLLAHESRTSRVSSALPDVVQGPPESLIWERGFGLMFAQPAIQPLRRPIERRIEDAAAPFSARATCSAHPMFGCDAAWLWRPLQKSHSR</sequence>
<proteinExistence type="predicted"/>
<dbReference type="Proteomes" id="UP000485058">
    <property type="component" value="Unassembled WGS sequence"/>
</dbReference>
<keyword evidence="2" id="KW-1185">Reference proteome</keyword>
<protein>
    <submittedName>
        <fullName evidence="1">Uncharacterized protein</fullName>
    </submittedName>
</protein>
<evidence type="ECO:0000313" key="2">
    <source>
        <dbReference type="Proteomes" id="UP000485058"/>
    </source>
</evidence>
<gene>
    <name evidence="1" type="ORF">HaLaN_20735</name>
</gene>
<evidence type="ECO:0000313" key="1">
    <source>
        <dbReference type="EMBL" id="GFH23163.1"/>
    </source>
</evidence>
<reference evidence="1 2" key="1">
    <citation type="submission" date="2020-02" db="EMBL/GenBank/DDBJ databases">
        <title>Draft genome sequence of Haematococcus lacustris strain NIES-144.</title>
        <authorList>
            <person name="Morimoto D."/>
            <person name="Nakagawa S."/>
            <person name="Yoshida T."/>
            <person name="Sawayama S."/>
        </authorList>
    </citation>
    <scope>NUCLEOTIDE SEQUENCE [LARGE SCALE GENOMIC DNA]</scope>
    <source>
        <strain evidence="1 2">NIES-144</strain>
    </source>
</reference>
<dbReference type="EMBL" id="BLLF01002206">
    <property type="protein sequence ID" value="GFH23163.1"/>
    <property type="molecule type" value="Genomic_DNA"/>
</dbReference>
<comment type="caution">
    <text evidence="1">The sequence shown here is derived from an EMBL/GenBank/DDBJ whole genome shotgun (WGS) entry which is preliminary data.</text>
</comment>
<name>A0A699ZKI1_HAELA</name>
<organism evidence="1 2">
    <name type="scientific">Haematococcus lacustris</name>
    <name type="common">Green alga</name>
    <name type="synonym">Haematococcus pluvialis</name>
    <dbReference type="NCBI Taxonomy" id="44745"/>
    <lineage>
        <taxon>Eukaryota</taxon>
        <taxon>Viridiplantae</taxon>
        <taxon>Chlorophyta</taxon>
        <taxon>core chlorophytes</taxon>
        <taxon>Chlorophyceae</taxon>
        <taxon>CS clade</taxon>
        <taxon>Chlamydomonadales</taxon>
        <taxon>Haematococcaceae</taxon>
        <taxon>Haematococcus</taxon>
    </lineage>
</organism>